<name>A0A8J7RHV4_9HYPH</name>
<dbReference type="EMBL" id="JAGIYY010000002">
    <property type="protein sequence ID" value="MBP0438716.1"/>
    <property type="molecule type" value="Genomic_DNA"/>
</dbReference>
<proteinExistence type="predicted"/>
<dbReference type="Proteomes" id="UP000666240">
    <property type="component" value="Unassembled WGS sequence"/>
</dbReference>
<dbReference type="RefSeq" id="WP_209334738.1">
    <property type="nucleotide sequence ID" value="NZ_JAGIYY010000002.1"/>
</dbReference>
<reference evidence="2" key="1">
    <citation type="submission" date="2021-03" db="EMBL/GenBank/DDBJ databases">
        <title>Genome sequencing and assembly of Tianweitania sediminis.</title>
        <authorList>
            <person name="Chhetri G."/>
        </authorList>
    </citation>
    <scope>NUCLEOTIDE SEQUENCE</scope>
    <source>
        <strain evidence="2">Z8</strain>
    </source>
</reference>
<comment type="caution">
    <text evidence="2">The sequence shown here is derived from an EMBL/GenBank/DDBJ whole genome shotgun (WGS) entry which is preliminary data.</text>
</comment>
<evidence type="ECO:0000313" key="2">
    <source>
        <dbReference type="EMBL" id="MBP0438716.1"/>
    </source>
</evidence>
<dbReference type="Pfam" id="PF21834">
    <property type="entry name" value="DUF6894"/>
    <property type="match status" value="1"/>
</dbReference>
<protein>
    <recommendedName>
        <fullName evidence="1">DUF6894 domain-containing protein</fullName>
    </recommendedName>
</protein>
<sequence length="84" mass="9435">MTQANTGTRFFFDVFDGSRFDHDEIGTVLASRDEVRVQSTTLLPALASDVLPDGNHRTFVVRVRDESGRYIFEATMVMSTGFLD</sequence>
<gene>
    <name evidence="2" type="ORF">J5Y06_08655</name>
</gene>
<evidence type="ECO:0000313" key="3">
    <source>
        <dbReference type="Proteomes" id="UP000666240"/>
    </source>
</evidence>
<organism evidence="2 3">
    <name type="scientific">Tianweitania sediminis</name>
    <dbReference type="NCBI Taxonomy" id="1502156"/>
    <lineage>
        <taxon>Bacteria</taxon>
        <taxon>Pseudomonadati</taxon>
        <taxon>Pseudomonadota</taxon>
        <taxon>Alphaproteobacteria</taxon>
        <taxon>Hyphomicrobiales</taxon>
        <taxon>Phyllobacteriaceae</taxon>
        <taxon>Tianweitania</taxon>
    </lineage>
</organism>
<dbReference type="InterPro" id="IPR054189">
    <property type="entry name" value="DUF6894"/>
</dbReference>
<keyword evidence="3" id="KW-1185">Reference proteome</keyword>
<dbReference type="AlphaFoldDB" id="A0A8J7RHV4"/>
<feature type="domain" description="DUF6894" evidence="1">
    <location>
        <begin position="9"/>
        <end position="76"/>
    </location>
</feature>
<evidence type="ECO:0000259" key="1">
    <source>
        <dbReference type="Pfam" id="PF21834"/>
    </source>
</evidence>
<accession>A0A8J7RHV4</accession>